<dbReference type="PANTHER" id="PTHR23068">
    <property type="entry name" value="DNA CYTOSINE-5- -METHYLTRANSFERASE 3-RELATED"/>
    <property type="match status" value="1"/>
</dbReference>
<proteinExistence type="predicted"/>
<dbReference type="GO" id="GO:0003886">
    <property type="term" value="F:DNA (cytosine-5-)-methyltransferase activity"/>
    <property type="evidence" value="ECO:0007669"/>
    <property type="project" value="UniProtKB-EC"/>
</dbReference>
<dbReference type="GO" id="GO:0005634">
    <property type="term" value="C:nucleus"/>
    <property type="evidence" value="ECO:0007669"/>
    <property type="project" value="TreeGrafter"/>
</dbReference>
<gene>
    <name evidence="6" type="ORF">C1SCF055_LOCUS22425</name>
</gene>
<keyword evidence="5" id="KW-0812">Transmembrane</keyword>
<dbReference type="OrthoDB" id="641149at2759"/>
<dbReference type="Pfam" id="PF00145">
    <property type="entry name" value="DNA_methylase"/>
    <property type="match status" value="1"/>
</dbReference>
<comment type="caution">
    <text evidence="6">The sequence shown here is derived from an EMBL/GenBank/DDBJ whole genome shotgun (WGS) entry which is preliminary data.</text>
</comment>
<feature type="transmembrane region" description="Helical" evidence="5">
    <location>
        <begin position="939"/>
        <end position="960"/>
    </location>
</feature>
<reference evidence="6" key="1">
    <citation type="submission" date="2022-10" db="EMBL/GenBank/DDBJ databases">
        <authorList>
            <person name="Chen Y."/>
            <person name="Dougan E. K."/>
            <person name="Chan C."/>
            <person name="Rhodes N."/>
            <person name="Thang M."/>
        </authorList>
    </citation>
    <scope>NUCLEOTIDE SEQUENCE</scope>
</reference>
<accession>A0A9P1G3E0</accession>
<keyword evidence="3" id="KW-0808">Transferase</keyword>
<keyword evidence="2" id="KW-0489">Methyltransferase</keyword>
<dbReference type="EC" id="2.1.1.37" evidence="1"/>
<dbReference type="SUPFAM" id="SSF53335">
    <property type="entry name" value="S-adenosyl-L-methionine-dependent methyltransferases"/>
    <property type="match status" value="1"/>
</dbReference>
<evidence type="ECO:0000256" key="2">
    <source>
        <dbReference type="ARBA" id="ARBA00022603"/>
    </source>
</evidence>
<evidence type="ECO:0000313" key="7">
    <source>
        <dbReference type="EMBL" id="CAL1149277.1"/>
    </source>
</evidence>
<evidence type="ECO:0000256" key="3">
    <source>
        <dbReference type="ARBA" id="ARBA00022679"/>
    </source>
</evidence>
<evidence type="ECO:0000256" key="4">
    <source>
        <dbReference type="ARBA" id="ARBA00022691"/>
    </source>
</evidence>
<evidence type="ECO:0000256" key="1">
    <source>
        <dbReference type="ARBA" id="ARBA00011975"/>
    </source>
</evidence>
<dbReference type="EMBL" id="CAMXCT010002132">
    <property type="protein sequence ID" value="CAI3995902.1"/>
    <property type="molecule type" value="Genomic_DNA"/>
</dbReference>
<organism evidence="6">
    <name type="scientific">Cladocopium goreaui</name>
    <dbReference type="NCBI Taxonomy" id="2562237"/>
    <lineage>
        <taxon>Eukaryota</taxon>
        <taxon>Sar</taxon>
        <taxon>Alveolata</taxon>
        <taxon>Dinophyceae</taxon>
        <taxon>Suessiales</taxon>
        <taxon>Symbiodiniaceae</taxon>
        <taxon>Cladocopium</taxon>
    </lineage>
</organism>
<evidence type="ECO:0000313" key="8">
    <source>
        <dbReference type="Proteomes" id="UP001152797"/>
    </source>
</evidence>
<dbReference type="Gene3D" id="3.40.50.150">
    <property type="entry name" value="Vaccinia Virus protein VP39"/>
    <property type="match status" value="1"/>
</dbReference>
<dbReference type="GO" id="GO:0032259">
    <property type="term" value="P:methylation"/>
    <property type="evidence" value="ECO:0007669"/>
    <property type="project" value="UniProtKB-KW"/>
</dbReference>
<dbReference type="Proteomes" id="UP001152797">
    <property type="component" value="Unassembled WGS sequence"/>
</dbReference>
<dbReference type="EMBL" id="CAMXCT030002132">
    <property type="protein sequence ID" value="CAL4783214.1"/>
    <property type="molecule type" value="Genomic_DNA"/>
</dbReference>
<sequence>MVGYFCQMETPMEHVNWDDYFKVKGVDYKGDEVKVGRWFDWSNIAPALPAEVGRVPLEEVCSLGCKQYVLNFDDFLKPPDEWHAVRAPRVMVDDSSWSAVCTGLVSSGVCTWLEESEVFHVHDTPLLNGLFGVSKEEWTDEGVEIFRLIMNLIPLNALCRPISGDVETLPSWGMMSPFFLQPGERLVISSEDVKCFFYTMRVPCCWVKFLAFNKIVPDDVLPRSLKGKRVYLASTVLPMGFLNSVSLAQHVHRNLVAWSRGDFPEAAGEYNAPEQELRKDRGFTLSSRAWRVYLDNYDLLEKVEATAFAQLEGTVAPGALALRHEYEHWEVPRNLKKAVQRSSKCEMQGATVDGDLGVAYPREAKLAKYFALALQLANARKGTRKQWQVVCGGLVYVSMFRRPLLGSLNSVWRHIESFRDVPDEVKITPLDCRLEILRFLGMLPLARMDFRLGVHPIVTCSDASTTGGGICASWTTTAVGASIAAGDMRGEVPEARIEGGILAIGLFDGIGALRVALELVNIPVVGYVSVERHEPARRVVEANYPNVVHYHDVKEIGDKEVRDWVSKFSQVSLVLIGAGPPCQGVSGLNADRKGALKDERSCLFSEVPRIRDAVKEGFNWCPVYVLMESVASMDKQDREVMSEGIDAEPIRCDAGTLAWCHRPRLYWCDWEILEGEGYTVKPGSPAGPRELVLDGCQDPHEVIRGGWIKVAPEKAFPTFTTARPRSSPGRKPAGVQQCSSEELERWRQDQYRFPPYQYCVSNCLVNKHGVYRIPDVSERELMLGFPLNYTAGCFPKTKRKGEVYVDCRLTLLGNSWSVVVVSCLLSQLFARLGFIPWRTPQEILDRSASGGCPTAQGRLVRMPLNPLRGIPRDASKELATKLCSLISLKGEDILLTTPTSQLPRFHRLRIQQPDGIFAIEVASSFFRKSEEFAGTSEKVWGLVPVVCLLFAGAIVLIAAAG</sequence>
<evidence type="ECO:0000256" key="5">
    <source>
        <dbReference type="SAM" id="Phobius"/>
    </source>
</evidence>
<protein>
    <recommendedName>
        <fullName evidence="1">DNA (cytosine-5-)-methyltransferase</fullName>
        <ecNumber evidence="1">2.1.1.37</ecNumber>
    </recommendedName>
</protein>
<dbReference type="PANTHER" id="PTHR23068:SF25">
    <property type="entry name" value="DNA (CYTOSINE-5)-METHYLTRANSFERASE DRM2"/>
    <property type="match status" value="1"/>
</dbReference>
<evidence type="ECO:0000313" key="6">
    <source>
        <dbReference type="EMBL" id="CAI3995902.1"/>
    </source>
</evidence>
<keyword evidence="5" id="KW-1133">Transmembrane helix</keyword>
<dbReference type="EMBL" id="CAMXCT020002132">
    <property type="protein sequence ID" value="CAL1149277.1"/>
    <property type="molecule type" value="Genomic_DNA"/>
</dbReference>
<dbReference type="AlphaFoldDB" id="A0A9P1G3E0"/>
<keyword evidence="5" id="KW-0472">Membrane</keyword>
<name>A0A9P1G3E0_9DINO</name>
<dbReference type="InterPro" id="IPR001525">
    <property type="entry name" value="C5_MeTfrase"/>
</dbReference>
<keyword evidence="8" id="KW-1185">Reference proteome</keyword>
<dbReference type="InterPro" id="IPR029063">
    <property type="entry name" value="SAM-dependent_MTases_sf"/>
</dbReference>
<keyword evidence="4" id="KW-0949">S-adenosyl-L-methionine</keyword>
<reference evidence="7" key="2">
    <citation type="submission" date="2024-04" db="EMBL/GenBank/DDBJ databases">
        <authorList>
            <person name="Chen Y."/>
            <person name="Shah S."/>
            <person name="Dougan E. K."/>
            <person name="Thang M."/>
            <person name="Chan C."/>
        </authorList>
    </citation>
    <scope>NUCLEOTIDE SEQUENCE [LARGE SCALE GENOMIC DNA]</scope>
</reference>
<dbReference type="InterPro" id="IPR050390">
    <property type="entry name" value="C5-Methyltransferase"/>
</dbReference>